<dbReference type="AlphaFoldDB" id="A0A532VB08"/>
<comment type="caution">
    <text evidence="1">The sequence shown here is derived from an EMBL/GenBank/DDBJ whole genome shotgun (WGS) entry which is preliminary data.</text>
</comment>
<dbReference type="Proteomes" id="UP000317778">
    <property type="component" value="Unassembled WGS sequence"/>
</dbReference>
<dbReference type="EMBL" id="NJBO01000001">
    <property type="protein sequence ID" value="TKJ44167.1"/>
    <property type="molecule type" value="Genomic_DNA"/>
</dbReference>
<name>A0A532VB08_UNCT6</name>
<proteinExistence type="predicted"/>
<sequence length="397" mass="44994">MRRLASFAFFAVIVGAGCVRVVRPPSDLTYEDVPQYAWEGLRQQRSFRFDYYVARSSMQFEVQGSGIVVLPDALRFKGTWRLGEEERVLNLAAAGDYQLERQGSEWVPHPKSEEAKLLEQADRVIRKALLRRKGRGFGLVEDDGETITYSFQPNLFYLDPGFEKKYTAELVVDGRTLLPRKINARSEDDDIQFKFSVSGVNRRKKIRIPFSENFKLTYALEEGRFARAKSVLRKRLKDVGRASRMRVKAGNLEAALTFPVDKQMAQILAEPGQLVILGLNLDGPGPQINTRGEISDIFHIADTLALPEVRSVGVGFDSLSRPMLELTLAKAEPRSRDFDYLGVAVDGVLYEVLTVDNPTDILRIANVTTYEEALALSIKLRRPFNGELRFLDQERLR</sequence>
<reference evidence="1 2" key="1">
    <citation type="submission" date="2017-06" db="EMBL/GenBank/DDBJ databases">
        <title>Novel microbial phyla capable of carbon fixation and sulfur reduction in deep-sea sediments.</title>
        <authorList>
            <person name="Huang J."/>
            <person name="Baker B."/>
            <person name="Wang Y."/>
        </authorList>
    </citation>
    <scope>NUCLEOTIDE SEQUENCE [LARGE SCALE GENOMIC DNA]</scope>
    <source>
        <strain evidence="1">B3_TA06</strain>
    </source>
</reference>
<evidence type="ECO:0000313" key="2">
    <source>
        <dbReference type="Proteomes" id="UP000317778"/>
    </source>
</evidence>
<organism evidence="1 2">
    <name type="scientific">candidate division TA06 bacterium B3_TA06</name>
    <dbReference type="NCBI Taxonomy" id="2012487"/>
    <lineage>
        <taxon>Bacteria</taxon>
        <taxon>Bacteria division TA06</taxon>
    </lineage>
</organism>
<accession>A0A532VB08</accession>
<gene>
    <name evidence="1" type="ORF">CEE36_00025</name>
</gene>
<evidence type="ECO:0000313" key="1">
    <source>
        <dbReference type="EMBL" id="TKJ44167.1"/>
    </source>
</evidence>
<protein>
    <submittedName>
        <fullName evidence="1">Uncharacterized protein</fullName>
    </submittedName>
</protein>
<dbReference type="PROSITE" id="PS51257">
    <property type="entry name" value="PROKAR_LIPOPROTEIN"/>
    <property type="match status" value="1"/>
</dbReference>